<reference evidence="3 4" key="1">
    <citation type="submission" date="2019-03" db="EMBL/GenBank/DDBJ databases">
        <authorList>
            <person name="Gaulin E."/>
            <person name="Dumas B."/>
        </authorList>
    </citation>
    <scope>NUCLEOTIDE SEQUENCE [LARGE SCALE GENOMIC DNA]</scope>
    <source>
        <strain evidence="3">CBS 568.67</strain>
    </source>
</reference>
<proteinExistence type="predicted"/>
<name>A0A485KYV6_9STRA</name>
<protein>
    <submittedName>
        <fullName evidence="3">Aste57867_12918 protein</fullName>
    </submittedName>
</protein>
<dbReference type="EMBL" id="VJMH01005409">
    <property type="protein sequence ID" value="KAF0696321.1"/>
    <property type="molecule type" value="Genomic_DNA"/>
</dbReference>
<dbReference type="AlphaFoldDB" id="A0A485KYV6"/>
<organism evidence="3 4">
    <name type="scientific">Aphanomyces stellatus</name>
    <dbReference type="NCBI Taxonomy" id="120398"/>
    <lineage>
        <taxon>Eukaryota</taxon>
        <taxon>Sar</taxon>
        <taxon>Stramenopiles</taxon>
        <taxon>Oomycota</taxon>
        <taxon>Saprolegniomycetes</taxon>
        <taxon>Saprolegniales</taxon>
        <taxon>Verrucalvaceae</taxon>
        <taxon>Aphanomyces</taxon>
    </lineage>
</organism>
<sequence>MAQTRSSPENRRLDRLRKRKYRDERRAKIKCLEQELLRLQTELAQVQAHPTTRKARISPFALAAQVLQKHNQALQTHVQDQRHLVKLMAAWVASQVPTAGIPSAASWLHSTLVADPVTRRHGFEWLSERAYHMGLQQQASAGHPIFGGVHDGVRFNMHTSNSDDGLTIAGMETNLQFTFFAPFQRCAHMLWGMLKDNWLVGTPVISSHQDAERVDDRLVYFSGANERLGTSMRRILGMFKDSHRVVITYVMIADDERFPLKDGEIRSHGYGWTIFEHVDDDITLMRHSHVQFTPKTTNGVANLEEIGRMFGRSGVGSQYPEAYIEHIRSSAEATYVQSFETLYRNFHHYADHS</sequence>
<keyword evidence="1" id="KW-0175">Coiled coil</keyword>
<keyword evidence="4" id="KW-1185">Reference proteome</keyword>
<reference evidence="2" key="2">
    <citation type="submission" date="2019-06" db="EMBL/GenBank/DDBJ databases">
        <title>Genomics analysis of Aphanomyces spp. identifies a new class of oomycete effector associated with host adaptation.</title>
        <authorList>
            <person name="Gaulin E."/>
        </authorList>
    </citation>
    <scope>NUCLEOTIDE SEQUENCE</scope>
    <source>
        <strain evidence="2">CBS 578.67</strain>
    </source>
</reference>
<evidence type="ECO:0000313" key="4">
    <source>
        <dbReference type="Proteomes" id="UP000332933"/>
    </source>
</evidence>
<evidence type="ECO:0000313" key="2">
    <source>
        <dbReference type="EMBL" id="KAF0696321.1"/>
    </source>
</evidence>
<evidence type="ECO:0000313" key="3">
    <source>
        <dbReference type="EMBL" id="VFT89764.1"/>
    </source>
</evidence>
<gene>
    <name evidence="3" type="primary">Aste57867_12918</name>
    <name evidence="2" type="ORF">As57867_012870</name>
    <name evidence="3" type="ORF">ASTE57867_12918</name>
</gene>
<dbReference type="Proteomes" id="UP000332933">
    <property type="component" value="Unassembled WGS sequence"/>
</dbReference>
<dbReference type="EMBL" id="CAADRA010005430">
    <property type="protein sequence ID" value="VFT89764.1"/>
    <property type="molecule type" value="Genomic_DNA"/>
</dbReference>
<accession>A0A485KYV6</accession>
<evidence type="ECO:0000256" key="1">
    <source>
        <dbReference type="SAM" id="Coils"/>
    </source>
</evidence>
<feature type="coiled-coil region" evidence="1">
    <location>
        <begin position="22"/>
        <end position="49"/>
    </location>
</feature>